<reference evidence="2" key="1">
    <citation type="journal article" date="2020" name="mSystems">
        <title>Genome- and Community-Level Interaction Insights into Carbon Utilization and Element Cycling Functions of Hydrothermarchaeota in Hydrothermal Sediment.</title>
        <authorList>
            <person name="Zhou Z."/>
            <person name="Liu Y."/>
            <person name="Xu W."/>
            <person name="Pan J."/>
            <person name="Luo Z.H."/>
            <person name="Li M."/>
        </authorList>
    </citation>
    <scope>NUCLEOTIDE SEQUENCE [LARGE SCALE GENOMIC DNA]</scope>
    <source>
        <strain evidence="2">HyVt-233</strain>
    </source>
</reference>
<organism evidence="2">
    <name type="scientific">Desulfofervidus auxilii</name>
    <dbReference type="NCBI Taxonomy" id="1621989"/>
    <lineage>
        <taxon>Bacteria</taxon>
        <taxon>Pseudomonadati</taxon>
        <taxon>Thermodesulfobacteriota</taxon>
        <taxon>Candidatus Desulfofervidia</taxon>
        <taxon>Candidatus Desulfofervidales</taxon>
        <taxon>Candidatus Desulfofervidaceae</taxon>
        <taxon>Candidatus Desulfofervidus</taxon>
    </lineage>
</organism>
<proteinExistence type="predicted"/>
<dbReference type="GO" id="GO:0016779">
    <property type="term" value="F:nucleotidyltransferase activity"/>
    <property type="evidence" value="ECO:0007669"/>
    <property type="project" value="InterPro"/>
</dbReference>
<accession>A0A7C0Y1C6</accession>
<sequence>TLHRLENPGRVNLEIIEVQNGEYIGEDDIVRFEDDYERI</sequence>
<dbReference type="GO" id="GO:0005976">
    <property type="term" value="P:polysaccharide metabolic process"/>
    <property type="evidence" value="ECO:0007669"/>
    <property type="project" value="InterPro"/>
</dbReference>
<feature type="domain" description="Mannose-6-phosphate isomerase type II C-terminal" evidence="1">
    <location>
        <begin position="1"/>
        <end position="34"/>
    </location>
</feature>
<dbReference type="Pfam" id="PF01050">
    <property type="entry name" value="MannoseP_isomer"/>
    <property type="match status" value="1"/>
</dbReference>
<evidence type="ECO:0000313" key="2">
    <source>
        <dbReference type="EMBL" id="HDD43367.1"/>
    </source>
</evidence>
<dbReference type="EMBL" id="DRBS01000029">
    <property type="protein sequence ID" value="HDD43367.1"/>
    <property type="molecule type" value="Genomic_DNA"/>
</dbReference>
<dbReference type="SUPFAM" id="SSF51182">
    <property type="entry name" value="RmlC-like cupins"/>
    <property type="match status" value="1"/>
</dbReference>
<comment type="caution">
    <text evidence="2">The sequence shown here is derived from an EMBL/GenBank/DDBJ whole genome shotgun (WGS) entry which is preliminary data.</text>
</comment>
<evidence type="ECO:0000259" key="1">
    <source>
        <dbReference type="Pfam" id="PF01050"/>
    </source>
</evidence>
<dbReference type="AlphaFoldDB" id="A0A7C0Y1C6"/>
<feature type="non-terminal residue" evidence="2">
    <location>
        <position position="1"/>
    </location>
</feature>
<keyword evidence="2" id="KW-0413">Isomerase</keyword>
<name>A0A7C0Y1C6_DESA2</name>
<dbReference type="Proteomes" id="UP000886289">
    <property type="component" value="Unassembled WGS sequence"/>
</dbReference>
<protein>
    <submittedName>
        <fullName evidence="2">Mannose-6-phosphate isomerase</fullName>
    </submittedName>
</protein>
<dbReference type="InterPro" id="IPR001538">
    <property type="entry name" value="Man6P_isomerase-2_C"/>
</dbReference>
<dbReference type="GO" id="GO:0016853">
    <property type="term" value="F:isomerase activity"/>
    <property type="evidence" value="ECO:0007669"/>
    <property type="project" value="UniProtKB-KW"/>
</dbReference>
<gene>
    <name evidence="2" type="ORF">ENG63_00695</name>
</gene>
<dbReference type="InterPro" id="IPR011051">
    <property type="entry name" value="RmlC_Cupin_sf"/>
</dbReference>